<keyword evidence="1" id="KW-0472">Membrane</keyword>
<keyword evidence="3" id="KW-1185">Reference proteome</keyword>
<dbReference type="Proteomes" id="UP000003835">
    <property type="component" value="Unassembled WGS sequence"/>
</dbReference>
<reference evidence="2 3" key="1">
    <citation type="submission" date="2008-07" db="EMBL/GenBank/DDBJ databases">
        <authorList>
            <person name="Tandeau de Marsac N."/>
            <person name="Ferriera S."/>
            <person name="Johnson J."/>
            <person name="Kravitz S."/>
            <person name="Beeson K."/>
            <person name="Sutton G."/>
            <person name="Rogers Y.-H."/>
            <person name="Friedman R."/>
            <person name="Frazier M."/>
            <person name="Venter J.C."/>
        </authorList>
    </citation>
    <scope>NUCLEOTIDE SEQUENCE [LARGE SCALE GENOMIC DNA]</scope>
    <source>
        <strain evidence="2 3">PCC 7420</strain>
    </source>
</reference>
<dbReference type="RefSeq" id="WP_006102919.1">
    <property type="nucleotide sequence ID" value="NZ_DS989856.1"/>
</dbReference>
<dbReference type="EMBL" id="DS989856">
    <property type="protein sequence ID" value="EDX73691.1"/>
    <property type="molecule type" value="Genomic_DNA"/>
</dbReference>
<dbReference type="OrthoDB" id="573258at2"/>
<keyword evidence="1" id="KW-1133">Transmembrane helix</keyword>
<feature type="transmembrane region" description="Helical" evidence="1">
    <location>
        <begin position="20"/>
        <end position="43"/>
    </location>
</feature>
<evidence type="ECO:0000313" key="2">
    <source>
        <dbReference type="EMBL" id="EDX73691.1"/>
    </source>
</evidence>
<sequence>MTLNYAVKVHQTKKNFFNAIKVISTSLISGAIALELWNIYALFSDLSVPTILEPVFWLGRIAVTIHLVEAIIAAAYAPSRQKTPIVYGTYTFFVGTVGLLELFDQEDE</sequence>
<evidence type="ECO:0000313" key="3">
    <source>
        <dbReference type="Proteomes" id="UP000003835"/>
    </source>
</evidence>
<evidence type="ECO:0000256" key="1">
    <source>
        <dbReference type="SAM" id="Phobius"/>
    </source>
</evidence>
<feature type="transmembrane region" description="Helical" evidence="1">
    <location>
        <begin position="84"/>
        <end position="103"/>
    </location>
</feature>
<name>B4VWG2_9CYAN</name>
<keyword evidence="1" id="KW-0812">Transmembrane</keyword>
<proteinExistence type="predicted"/>
<dbReference type="HOGENOM" id="CLU_165994_0_0_3"/>
<gene>
    <name evidence="2" type="ORF">MC7420_6739</name>
</gene>
<protein>
    <submittedName>
        <fullName evidence="2">Uncharacterized protein</fullName>
    </submittedName>
</protein>
<dbReference type="AlphaFoldDB" id="B4VWG2"/>
<dbReference type="eggNOG" id="ENOG50330GI">
    <property type="taxonomic scope" value="Bacteria"/>
</dbReference>
<feature type="transmembrane region" description="Helical" evidence="1">
    <location>
        <begin position="55"/>
        <end position="77"/>
    </location>
</feature>
<accession>B4VWG2</accession>
<organism evidence="2 3">
    <name type="scientific">Coleofasciculus chthonoplastes PCC 7420</name>
    <dbReference type="NCBI Taxonomy" id="118168"/>
    <lineage>
        <taxon>Bacteria</taxon>
        <taxon>Bacillati</taxon>
        <taxon>Cyanobacteriota</taxon>
        <taxon>Cyanophyceae</taxon>
        <taxon>Coleofasciculales</taxon>
        <taxon>Coleofasciculaceae</taxon>
        <taxon>Coleofasciculus</taxon>
    </lineage>
</organism>